<reference evidence="2" key="1">
    <citation type="journal article" date="2014" name="Science">
        <title>Plant genetics. Early allopolyploid evolution in the post-Neolithic Brassica napus oilseed genome.</title>
        <authorList>
            <person name="Chalhoub B."/>
            <person name="Denoeud F."/>
            <person name="Liu S."/>
            <person name="Parkin I.A."/>
            <person name="Tang H."/>
            <person name="Wang X."/>
            <person name="Chiquet J."/>
            <person name="Belcram H."/>
            <person name="Tong C."/>
            <person name="Samans B."/>
            <person name="Correa M."/>
            <person name="Da Silva C."/>
            <person name="Just J."/>
            <person name="Falentin C."/>
            <person name="Koh C.S."/>
            <person name="Le Clainche I."/>
            <person name="Bernard M."/>
            <person name="Bento P."/>
            <person name="Noel B."/>
            <person name="Labadie K."/>
            <person name="Alberti A."/>
            <person name="Charles M."/>
            <person name="Arnaud D."/>
            <person name="Guo H."/>
            <person name="Daviaud C."/>
            <person name="Alamery S."/>
            <person name="Jabbari K."/>
            <person name="Zhao M."/>
            <person name="Edger P.P."/>
            <person name="Chelaifa H."/>
            <person name="Tack D."/>
            <person name="Lassalle G."/>
            <person name="Mestiri I."/>
            <person name="Schnel N."/>
            <person name="Le Paslier M.C."/>
            <person name="Fan G."/>
            <person name="Renault V."/>
            <person name="Bayer P.E."/>
            <person name="Golicz A.A."/>
            <person name="Manoli S."/>
            <person name="Lee T.H."/>
            <person name="Thi V.H."/>
            <person name="Chalabi S."/>
            <person name="Hu Q."/>
            <person name="Fan C."/>
            <person name="Tollenaere R."/>
            <person name="Lu Y."/>
            <person name="Battail C."/>
            <person name="Shen J."/>
            <person name="Sidebottom C.H."/>
            <person name="Wang X."/>
            <person name="Canaguier A."/>
            <person name="Chauveau A."/>
            <person name="Berard A."/>
            <person name="Deniot G."/>
            <person name="Guan M."/>
            <person name="Liu Z."/>
            <person name="Sun F."/>
            <person name="Lim Y.P."/>
            <person name="Lyons E."/>
            <person name="Town C.D."/>
            <person name="Bancroft I."/>
            <person name="Wang X."/>
            <person name="Meng J."/>
            <person name="Ma J."/>
            <person name="Pires J.C."/>
            <person name="King G.J."/>
            <person name="Brunel D."/>
            <person name="Delourme R."/>
            <person name="Renard M."/>
            <person name="Aury J.M."/>
            <person name="Adams K.L."/>
            <person name="Batley J."/>
            <person name="Snowdon R.J."/>
            <person name="Tost J."/>
            <person name="Edwards D."/>
            <person name="Zhou Y."/>
            <person name="Hua W."/>
            <person name="Sharpe A.G."/>
            <person name="Paterson A.H."/>
            <person name="Guan C."/>
            <person name="Wincker P."/>
        </authorList>
    </citation>
    <scope>NUCLEOTIDE SEQUENCE [LARGE SCALE GENOMIC DNA]</scope>
</reference>
<feature type="region of interest" description="Disordered" evidence="1">
    <location>
        <begin position="82"/>
        <end position="130"/>
    </location>
</feature>
<proteinExistence type="predicted"/>
<protein>
    <submittedName>
        <fullName evidence="2">BnaAnng34210D protein</fullName>
    </submittedName>
</protein>
<dbReference type="AlphaFoldDB" id="A0A078JYJ0"/>
<accession>A0A078JYJ0</accession>
<evidence type="ECO:0000256" key="1">
    <source>
        <dbReference type="SAM" id="MobiDB-lite"/>
    </source>
</evidence>
<dbReference type="EMBL" id="LK042572">
    <property type="protein sequence ID" value="CDY70576.1"/>
    <property type="molecule type" value="Genomic_DNA"/>
</dbReference>
<dbReference type="OMA" id="TVQYGSK"/>
<dbReference type="Gramene" id="CDY70576">
    <property type="protein sequence ID" value="CDY70576"/>
    <property type="gene ID" value="GSBRNA2T00004415001"/>
</dbReference>
<feature type="compositionally biased region" description="Acidic residues" evidence="1">
    <location>
        <begin position="82"/>
        <end position="95"/>
    </location>
</feature>
<gene>
    <name evidence="2" type="primary">BnaAnng34210D</name>
    <name evidence="2" type="ORF">GSBRNA2T00004415001</name>
</gene>
<feature type="compositionally biased region" description="Basic and acidic residues" evidence="1">
    <location>
        <begin position="96"/>
        <end position="130"/>
    </location>
</feature>
<reference evidence="2" key="2">
    <citation type="submission" date="2014-06" db="EMBL/GenBank/DDBJ databases">
        <authorList>
            <person name="Genoscope - CEA"/>
        </authorList>
    </citation>
    <scope>NUCLEOTIDE SEQUENCE</scope>
</reference>
<name>A0A078JYJ0_BRANA</name>
<evidence type="ECO:0000313" key="2">
    <source>
        <dbReference type="EMBL" id="CDY70576.1"/>
    </source>
</evidence>
<organism evidence="2">
    <name type="scientific">Brassica napus</name>
    <name type="common">Rape</name>
    <dbReference type="NCBI Taxonomy" id="3708"/>
    <lineage>
        <taxon>Eukaryota</taxon>
        <taxon>Viridiplantae</taxon>
        <taxon>Streptophyta</taxon>
        <taxon>Embryophyta</taxon>
        <taxon>Tracheophyta</taxon>
        <taxon>Spermatophyta</taxon>
        <taxon>Magnoliopsida</taxon>
        <taxon>eudicotyledons</taxon>
        <taxon>Gunneridae</taxon>
        <taxon>Pentapetalae</taxon>
        <taxon>rosids</taxon>
        <taxon>malvids</taxon>
        <taxon>Brassicales</taxon>
        <taxon>Brassicaceae</taxon>
        <taxon>Brassiceae</taxon>
        <taxon>Brassica</taxon>
    </lineage>
</organism>
<dbReference type="PaxDb" id="3708-A0A078JYJ0"/>
<sequence>MRVSCRFRGKQNGITVQYGSKQRDMPYICGWEERLYTFEDSFCLDQDFPEAEEATFSELVFHFKVFYKKWKVKACGVQLLEDEEESGRDEDEDDKAGDGDNDGIKEDIKDDVDKTQERDESRRDDDAETRSKKRMRLLDLKVVLDYVDKIEQLDALVKKSQWFWFRK</sequence>